<dbReference type="KEGG" id="kba:A0U89_04100"/>
<feature type="compositionally biased region" description="Basic and acidic residues" evidence="1">
    <location>
        <begin position="720"/>
        <end position="729"/>
    </location>
</feature>
<reference evidence="3 4" key="1">
    <citation type="journal article" date="2016" name="Microb. Cell Fact.">
        <title>Dissection of exopolysaccharide biosynthesis in Kozakia baliensis.</title>
        <authorList>
            <person name="Brandt J.U."/>
            <person name="Jakob F."/>
            <person name="Behr J."/>
            <person name="Geissler A.J."/>
            <person name="Vogel R.F."/>
        </authorList>
    </citation>
    <scope>NUCLEOTIDE SEQUENCE [LARGE SCALE GENOMIC DNA]</scope>
    <source>
        <strain evidence="3 4">DSM 14400</strain>
    </source>
</reference>
<name>A0A1D8US30_9PROT</name>
<accession>A0A1D8US30</accession>
<dbReference type="eggNOG" id="COG1842">
    <property type="taxonomic scope" value="Bacteria"/>
</dbReference>
<feature type="transmembrane region" description="Helical" evidence="2">
    <location>
        <begin position="159"/>
        <end position="179"/>
    </location>
</feature>
<organism evidence="3 4">
    <name type="scientific">Kozakia baliensis</name>
    <dbReference type="NCBI Taxonomy" id="153496"/>
    <lineage>
        <taxon>Bacteria</taxon>
        <taxon>Pseudomonadati</taxon>
        <taxon>Pseudomonadota</taxon>
        <taxon>Alphaproteobacteria</taxon>
        <taxon>Acetobacterales</taxon>
        <taxon>Acetobacteraceae</taxon>
        <taxon>Kozakia</taxon>
    </lineage>
</organism>
<evidence type="ECO:0000256" key="1">
    <source>
        <dbReference type="SAM" id="MobiDB-lite"/>
    </source>
</evidence>
<keyword evidence="4" id="KW-1185">Reference proteome</keyword>
<dbReference type="EMBL" id="CP014674">
    <property type="protein sequence ID" value="AOX16444.1"/>
    <property type="molecule type" value="Genomic_DNA"/>
</dbReference>
<evidence type="ECO:0000313" key="4">
    <source>
        <dbReference type="Proteomes" id="UP000179145"/>
    </source>
</evidence>
<feature type="compositionally biased region" description="Basic and acidic residues" evidence="1">
    <location>
        <begin position="873"/>
        <end position="896"/>
    </location>
</feature>
<feature type="transmembrane region" description="Helical" evidence="2">
    <location>
        <begin position="31"/>
        <end position="55"/>
    </location>
</feature>
<protein>
    <submittedName>
        <fullName evidence="3">Uncharacterized protein</fullName>
    </submittedName>
</protein>
<dbReference type="Pfam" id="PF13779">
    <property type="entry name" value="DUF4175"/>
    <property type="match status" value="1"/>
</dbReference>
<keyword evidence="2" id="KW-0472">Membrane</keyword>
<dbReference type="Proteomes" id="UP000179145">
    <property type="component" value="Chromosome"/>
</dbReference>
<keyword evidence="2" id="KW-0812">Transmembrane</keyword>
<dbReference type="STRING" id="153496.A0U89_04100"/>
<sequence length="909" mass="98808">MTTAPATQPSNVKNLLPLGSRLSRARRRARWVLLAENAWPALRLPVAMVGGYALAGLVRLPQSLPDSLHALLLAGVASSAIALAIRGLARLPRPTPLQIDQRIERASHLPFQPLLTLHDHPAEPGHDSVWKQHAARVAAQIGNLRTGWPHPRLKSKERIGWVVLGAVLLAAGAIAGSSAPSRLYAAFVPGTDDADVPLPQIQAWIDLPDYAPGAPVFLEGRHGNASIPQGARLTATITGVSSAPYLTGTDIGRPDAHALDRKSWTLHGILNGSGDLLVRARGRTVADWHLSVQPDLAPDVAWEGKPGQEKDGWRTTLPWKVAQAHGITELQAEIRLKKGNDPRVLRVPIPLNGRPHQAHGVATPDLSADSWAGEEVEATLFATSASGLHARSQASTFKLPERVFHDPIAKALVALRHRLGLGEENRLAASDDLRALTEALPSQETGAILTLDLAASMLTDPDVPDAKEQTLGLTWAVALYLEDIRREDRETALANLDIRAAQAAVQAQLDHMRQLGRAGHTTEEQEELARRMTTLREALSRRLQSLMQRAMMEGGAMPDMGQNGSDSDDALSRLMRRLQSDAANGHGEDAMRRLQELESMTERMRNATPEDLANIAKQLQAQAEAQAQRGALRDLVKNQTKLLDHVQSRLGAKQRILSENDQNADAAGGQDLANMPTSELLRRLGLKPPPGMEQTQQQEAPLPQDVTPSPLDPATQAAQDDQRRDDHATQRALHRVDRLLNDDVKTLTGKNLEGLTKADADMKKVRHALSHAQDIEAQAAEQQVLKDLAEAGQQMSQAQKGKSHGGGPIALLPTMGKGGHSQGAAKAGKNGGDQDDEGDEAQQDKKSDRDPLGRKLGKGNQDMDTDGQIPEANSRDRAREIERELRHRDSDRTRPQSELDYLDRLLKSY</sequence>
<dbReference type="InterPro" id="IPR012683">
    <property type="entry name" value="CHP02302_TM"/>
</dbReference>
<dbReference type="AlphaFoldDB" id="A0A1D8US30"/>
<proteinExistence type="predicted"/>
<evidence type="ECO:0000256" key="2">
    <source>
        <dbReference type="SAM" id="Phobius"/>
    </source>
</evidence>
<dbReference type="RefSeq" id="WP_070402207.1">
    <property type="nucleotide sequence ID" value="NZ_BJVW01000002.1"/>
</dbReference>
<gene>
    <name evidence="3" type="ORF">A0U89_04100</name>
</gene>
<keyword evidence="2" id="KW-1133">Transmembrane helix</keyword>
<dbReference type="OrthoDB" id="8477685at2"/>
<feature type="compositionally biased region" description="Basic and acidic residues" evidence="1">
    <location>
        <begin position="842"/>
        <end position="853"/>
    </location>
</feature>
<evidence type="ECO:0000313" key="3">
    <source>
        <dbReference type="EMBL" id="AOX16444.1"/>
    </source>
</evidence>
<feature type="transmembrane region" description="Helical" evidence="2">
    <location>
        <begin position="67"/>
        <end position="89"/>
    </location>
</feature>
<feature type="region of interest" description="Disordered" evidence="1">
    <location>
        <begin position="682"/>
        <end position="729"/>
    </location>
</feature>
<feature type="region of interest" description="Disordered" evidence="1">
    <location>
        <begin position="790"/>
        <end position="896"/>
    </location>
</feature>